<accession>A0ABM3MKB9</accession>
<name>A0ABM3MKB9_GALME</name>
<dbReference type="InterPro" id="IPR050863">
    <property type="entry name" value="CenT-Element_Derived"/>
</dbReference>
<evidence type="ECO:0000313" key="4">
    <source>
        <dbReference type="RefSeq" id="XP_052751843.1"/>
    </source>
</evidence>
<gene>
    <name evidence="4" type="primary">LOC128200920</name>
</gene>
<feature type="region of interest" description="Disordered" evidence="1">
    <location>
        <begin position="259"/>
        <end position="286"/>
    </location>
</feature>
<evidence type="ECO:0000259" key="2">
    <source>
        <dbReference type="Pfam" id="PF03184"/>
    </source>
</evidence>
<organism evidence="3 4">
    <name type="scientific">Galleria mellonella</name>
    <name type="common">Greater wax moth</name>
    <dbReference type="NCBI Taxonomy" id="7137"/>
    <lineage>
        <taxon>Eukaryota</taxon>
        <taxon>Metazoa</taxon>
        <taxon>Ecdysozoa</taxon>
        <taxon>Arthropoda</taxon>
        <taxon>Hexapoda</taxon>
        <taxon>Insecta</taxon>
        <taxon>Pterygota</taxon>
        <taxon>Neoptera</taxon>
        <taxon>Endopterygota</taxon>
        <taxon>Lepidoptera</taxon>
        <taxon>Glossata</taxon>
        <taxon>Ditrysia</taxon>
        <taxon>Pyraloidea</taxon>
        <taxon>Pyralidae</taxon>
        <taxon>Galleriinae</taxon>
        <taxon>Galleria</taxon>
    </lineage>
</organism>
<reference evidence="4" key="1">
    <citation type="submission" date="2025-08" db="UniProtKB">
        <authorList>
            <consortium name="RefSeq"/>
        </authorList>
    </citation>
    <scope>IDENTIFICATION</scope>
    <source>
        <tissue evidence="4">Whole larvae</tissue>
    </source>
</reference>
<keyword evidence="3" id="KW-1185">Reference proteome</keyword>
<dbReference type="InterPro" id="IPR036397">
    <property type="entry name" value="RNaseH_sf"/>
</dbReference>
<dbReference type="PANTHER" id="PTHR19303">
    <property type="entry name" value="TRANSPOSON"/>
    <property type="match status" value="1"/>
</dbReference>
<feature type="domain" description="DDE-1" evidence="2">
    <location>
        <begin position="134"/>
        <end position="203"/>
    </location>
</feature>
<protein>
    <submittedName>
        <fullName evidence="4">Jerky protein homolog-like</fullName>
    </submittedName>
</protein>
<dbReference type="RefSeq" id="XP_052751843.1">
    <property type="nucleotide sequence ID" value="XM_052895883.1"/>
</dbReference>
<dbReference type="Gene3D" id="3.30.420.10">
    <property type="entry name" value="Ribonuclease H-like superfamily/Ribonuclease H"/>
    <property type="match status" value="1"/>
</dbReference>
<dbReference type="GeneID" id="128200920"/>
<dbReference type="InterPro" id="IPR004875">
    <property type="entry name" value="DDE_SF_endonuclease_dom"/>
</dbReference>
<dbReference type="Proteomes" id="UP001652740">
    <property type="component" value="Unplaced"/>
</dbReference>
<dbReference type="Pfam" id="PF03184">
    <property type="entry name" value="DDE_1"/>
    <property type="match status" value="1"/>
</dbReference>
<dbReference type="PANTHER" id="PTHR19303:SF16">
    <property type="entry name" value="JERKY PROTEIN HOMOLOG-LIKE"/>
    <property type="match status" value="1"/>
</dbReference>
<sequence>MSSQTQKRKHKTLTIKEKCDILDRLNRNETFSSLAREKLSNDATCKPFKLRFLQKVNDFNLDPSQVYNADESGLFWRVMPNKTFVSCNEKDVPGRKVSKERVTILPCANVHTHALKMVVIGKSNKPRAFKNIDLPWFDECFVPEVRKWLKDHNFPQKALLLLDNAPGHPSEEELTTEDKCITAMFLPPNCTALIQPMDQNIIQYNHHLATIHKSVTSEVIEQVSTETQISPEDLEVWYRGMDKEENVFLEMSDKDIIKEVSNNTTNDQEDNDDVIATSTSHRSRRS</sequence>
<evidence type="ECO:0000313" key="3">
    <source>
        <dbReference type="Proteomes" id="UP001652740"/>
    </source>
</evidence>
<evidence type="ECO:0000256" key="1">
    <source>
        <dbReference type="SAM" id="MobiDB-lite"/>
    </source>
</evidence>
<proteinExistence type="predicted"/>